<comment type="cofactor">
    <cofactor evidence="1">
        <name>NADP(+)</name>
        <dbReference type="ChEBI" id="CHEBI:58349"/>
    </cofactor>
</comment>
<dbReference type="CDD" id="cd00833">
    <property type="entry name" value="PKS"/>
    <property type="match status" value="1"/>
</dbReference>
<dbReference type="Gene3D" id="3.40.50.980">
    <property type="match status" value="2"/>
</dbReference>
<comment type="function">
    <text evidence="17">Part of the PpsABCDE complex involved in the biosynthesis of the lipid core common to phthiocerols and phenolphthiocerols by successive additions of malonyl-CoA or methylmalonyl-CoA extender units. PpsA can accept as substrate the activated forms of either icosanoyl (C20), docosanoyl (C22) or lignoceroyl (C24) groups from FadD26, or a (4-hydroxyphenyl)-C17 or (4-hydroxyphenyl)-C19 fatty acyl from FadD29. PpsA initiates the biosynthesis and extends its substrate using a malonyl-CoA extender unit. The PpsB and PpsC proteins add the second and third malonyl-CoA extender units. PpsD adds an (R)-methylmalonyl unit and PpsE adds a second (R)-methylmalonyl unit. The incorporation of the methylmalonyl units results in formation of two branched methyl groups in the elongated product.</text>
</comment>
<dbReference type="Pfam" id="PF13193">
    <property type="entry name" value="AMP-binding_C"/>
    <property type="match status" value="1"/>
</dbReference>
<evidence type="ECO:0000256" key="4">
    <source>
        <dbReference type="ARBA" id="ARBA00022553"/>
    </source>
</evidence>
<evidence type="ECO:0000256" key="5">
    <source>
        <dbReference type="ARBA" id="ARBA00022598"/>
    </source>
</evidence>
<dbReference type="Gene3D" id="2.30.38.10">
    <property type="entry name" value="Luciferase, Domain 3"/>
    <property type="match status" value="1"/>
</dbReference>
<evidence type="ECO:0000256" key="6">
    <source>
        <dbReference type="ARBA" id="ARBA00022679"/>
    </source>
</evidence>
<organism evidence="25 26">
    <name type="scientific">Reticulibacter mediterranei</name>
    <dbReference type="NCBI Taxonomy" id="2778369"/>
    <lineage>
        <taxon>Bacteria</taxon>
        <taxon>Bacillati</taxon>
        <taxon>Chloroflexota</taxon>
        <taxon>Ktedonobacteria</taxon>
        <taxon>Ktedonobacterales</taxon>
        <taxon>Reticulibacteraceae</taxon>
        <taxon>Reticulibacter</taxon>
    </lineage>
</organism>
<keyword evidence="8" id="KW-0521">NADP</keyword>
<dbReference type="GO" id="GO:0016874">
    <property type="term" value="F:ligase activity"/>
    <property type="evidence" value="ECO:0007669"/>
    <property type="project" value="UniProtKB-KW"/>
</dbReference>
<dbReference type="InterPro" id="IPR016039">
    <property type="entry name" value="Thiolase-like"/>
</dbReference>
<evidence type="ECO:0000256" key="15">
    <source>
        <dbReference type="ARBA" id="ARBA00052119"/>
    </source>
</evidence>
<dbReference type="Pfam" id="PF00501">
    <property type="entry name" value="AMP-binding"/>
    <property type="match status" value="1"/>
</dbReference>
<keyword evidence="5" id="KW-0436">Ligase</keyword>
<dbReference type="Gene3D" id="3.40.366.10">
    <property type="entry name" value="Malonyl-Coenzyme A Acyl Carrier Protein, domain 2"/>
    <property type="match status" value="1"/>
</dbReference>
<evidence type="ECO:0000256" key="3">
    <source>
        <dbReference type="ARBA" id="ARBA00022450"/>
    </source>
</evidence>
<dbReference type="Proteomes" id="UP000597444">
    <property type="component" value="Unassembled WGS sequence"/>
</dbReference>
<dbReference type="EC" id="2.3.1.292" evidence="18"/>
<dbReference type="Gene3D" id="3.30.70.3290">
    <property type="match status" value="1"/>
</dbReference>
<dbReference type="GO" id="GO:0006633">
    <property type="term" value="P:fatty acid biosynthetic process"/>
    <property type="evidence" value="ECO:0007669"/>
    <property type="project" value="InterPro"/>
</dbReference>
<dbReference type="Pfam" id="PF00550">
    <property type="entry name" value="PP-binding"/>
    <property type="match status" value="2"/>
</dbReference>
<dbReference type="SUPFAM" id="SSF56801">
    <property type="entry name" value="Acetyl-CoA synthetase-like"/>
    <property type="match status" value="1"/>
</dbReference>
<evidence type="ECO:0000313" key="25">
    <source>
        <dbReference type="EMBL" id="GHO97479.1"/>
    </source>
</evidence>
<dbReference type="InterPro" id="IPR016035">
    <property type="entry name" value="Acyl_Trfase/lysoPLipase"/>
</dbReference>
<dbReference type="InterPro" id="IPR010071">
    <property type="entry name" value="AA_adenyl_dom"/>
</dbReference>
<dbReference type="InterPro" id="IPR014043">
    <property type="entry name" value="Acyl_transferase_dom"/>
</dbReference>
<dbReference type="CDD" id="cd19535">
    <property type="entry name" value="Cyc_NRPS"/>
    <property type="match status" value="1"/>
</dbReference>
<dbReference type="PANTHER" id="PTHR43775:SF51">
    <property type="entry name" value="INACTIVE PHENOLPHTHIOCEROL SYNTHESIS POLYKETIDE SYNTHASE TYPE I PKS1-RELATED"/>
    <property type="match status" value="1"/>
</dbReference>
<dbReference type="SMART" id="SM00825">
    <property type="entry name" value="PKS_KS"/>
    <property type="match status" value="1"/>
</dbReference>
<dbReference type="InterPro" id="IPR057326">
    <property type="entry name" value="KR_dom"/>
</dbReference>
<dbReference type="GO" id="GO:0016491">
    <property type="term" value="F:oxidoreductase activity"/>
    <property type="evidence" value="ECO:0007669"/>
    <property type="project" value="UniProtKB-KW"/>
</dbReference>
<evidence type="ECO:0000256" key="8">
    <source>
        <dbReference type="ARBA" id="ARBA00022857"/>
    </source>
</evidence>
<evidence type="ECO:0000256" key="21">
    <source>
        <dbReference type="ARBA" id="ARBA00078169"/>
    </source>
</evidence>
<comment type="catalytic activity">
    <reaction evidence="15">
        <text>docosanoyl-[(phenol)carboxyphthiodiolenone synthase] + 2 (S)-methylmalonyl-CoA + 3 malonyl-CoA + 5 NADPH + 10 H(+) = C34-carboxyphthiodiolenone-[(phenol)carboxyphthiodiolenone synthase] + 5 CO2 + 5 NADP(+) + 5 CoA + 2 H2O</text>
        <dbReference type="Rhea" id="RHEA:57752"/>
        <dbReference type="Rhea" id="RHEA-COMP:14987"/>
        <dbReference type="Rhea" id="RHEA-COMP:14988"/>
        <dbReference type="ChEBI" id="CHEBI:15377"/>
        <dbReference type="ChEBI" id="CHEBI:15378"/>
        <dbReference type="ChEBI" id="CHEBI:16526"/>
        <dbReference type="ChEBI" id="CHEBI:57287"/>
        <dbReference type="ChEBI" id="CHEBI:57327"/>
        <dbReference type="ChEBI" id="CHEBI:57384"/>
        <dbReference type="ChEBI" id="CHEBI:57783"/>
        <dbReference type="ChEBI" id="CHEBI:58349"/>
        <dbReference type="ChEBI" id="CHEBI:142237"/>
        <dbReference type="ChEBI" id="CHEBI:142238"/>
        <dbReference type="EC" id="2.3.1.292"/>
    </reaction>
</comment>
<dbReference type="CDD" id="cd17646">
    <property type="entry name" value="A_NRPS_AB3403-like"/>
    <property type="match status" value="1"/>
</dbReference>
<feature type="domain" description="Carrier" evidence="23">
    <location>
        <begin position="1445"/>
        <end position="1520"/>
    </location>
</feature>
<evidence type="ECO:0000256" key="11">
    <source>
        <dbReference type="ARBA" id="ARBA00023268"/>
    </source>
</evidence>
<dbReference type="InterPro" id="IPR020806">
    <property type="entry name" value="PKS_PP-bd"/>
</dbReference>
<dbReference type="Pfam" id="PF00109">
    <property type="entry name" value="ketoacyl-synt"/>
    <property type="match status" value="1"/>
</dbReference>
<dbReference type="InterPro" id="IPR014031">
    <property type="entry name" value="Ketoacyl_synth_C"/>
</dbReference>
<proteinExistence type="inferred from homology"/>
<evidence type="ECO:0000259" key="23">
    <source>
        <dbReference type="PROSITE" id="PS50075"/>
    </source>
</evidence>
<dbReference type="RefSeq" id="WP_220208030.1">
    <property type="nucleotide sequence ID" value="NZ_BNJK01000001.1"/>
</dbReference>
<dbReference type="SUPFAM" id="SSF52151">
    <property type="entry name" value="FabD/lysophospholipase-like"/>
    <property type="match status" value="1"/>
</dbReference>
<dbReference type="InterPro" id="IPR045851">
    <property type="entry name" value="AMP-bd_C_sf"/>
</dbReference>
<dbReference type="PROSITE" id="PS00606">
    <property type="entry name" value="KS3_1"/>
    <property type="match status" value="1"/>
</dbReference>
<dbReference type="InterPro" id="IPR025110">
    <property type="entry name" value="AMP-bd_C"/>
</dbReference>
<dbReference type="Pfam" id="PF08659">
    <property type="entry name" value="KR"/>
    <property type="match status" value="1"/>
</dbReference>
<name>A0A8J3N3U8_9CHLR</name>
<dbReference type="GO" id="GO:0031177">
    <property type="term" value="F:phosphopantetheine binding"/>
    <property type="evidence" value="ECO:0007669"/>
    <property type="project" value="InterPro"/>
</dbReference>
<accession>A0A8J3N3U8</accession>
<dbReference type="PANTHER" id="PTHR43775">
    <property type="entry name" value="FATTY ACID SYNTHASE"/>
    <property type="match status" value="1"/>
</dbReference>
<keyword evidence="10" id="KW-0443">Lipid metabolism</keyword>
<gene>
    <name evidence="25" type="ORF">KSF_075270</name>
</gene>
<comment type="catalytic activity">
    <reaction evidence="14">
        <text>19-(4-hydroxyphenyl)nonadecanoyl-[(phenol)carboxyphthiodiolenone synthase] + 2 (S)-methylmalonyl-CoA + 3 malonyl-CoA + 5 NADPH + 10 H(+) = C37-(phenol)carboxyphthiodiolenone-[(phenol)carboxyphthiodiolenone synthase] + 5 CO2 + 5 NADP(+) + 5 CoA + 2 H2O</text>
        <dbReference type="Rhea" id="RHEA:57760"/>
        <dbReference type="Rhea" id="RHEA-COMP:14273"/>
        <dbReference type="Rhea" id="RHEA-COMP:14990"/>
        <dbReference type="ChEBI" id="CHEBI:15377"/>
        <dbReference type="ChEBI" id="CHEBI:15378"/>
        <dbReference type="ChEBI" id="CHEBI:16526"/>
        <dbReference type="ChEBI" id="CHEBI:57287"/>
        <dbReference type="ChEBI" id="CHEBI:57327"/>
        <dbReference type="ChEBI" id="CHEBI:57384"/>
        <dbReference type="ChEBI" id="CHEBI:57783"/>
        <dbReference type="ChEBI" id="CHEBI:58349"/>
        <dbReference type="ChEBI" id="CHEBI:133301"/>
        <dbReference type="ChEBI" id="CHEBI:142260"/>
        <dbReference type="EC" id="2.3.1.292"/>
    </reaction>
</comment>
<dbReference type="FunFam" id="3.40.50.980:FF:000002">
    <property type="entry name" value="Enterobactin synthetase component F"/>
    <property type="match status" value="1"/>
</dbReference>
<sequence>MLTFNSSDIAIVGMACRFPGAPNVTAFWENLRNGVESITFFSRDQLEKAGVPSSIVHQPDYVGAEGLLENADCFDASFFGYTPREAEVMDPQQRLFLECAWEALEMAGYDPERYKGSIGVYAGTNINTYLLFNLLTNKKIIQSIGDYQARIASDKDFLSSRVSYKLNLRGPSLTIQTACSTSLVAVHMACQSLLRYECDMALAGGVSLSVPQKRGYLYQEGMIFSPDGHCRAFDANAQGTVPGNGAGIVVLKRLADALNDKDSIYAVIKGSAVNNDGSAKVGYTAPGVQGQEDVITEALTFADIDPRTISYVEAHGTATLLGDVVEITALTQAFQAVSSSRENAYCALGSVKTNIGHLDAAAGIAGLIKTVLALQHKQIPPTLHYNTPNPTFDIVNSPFYVNTKLVDWSANGSLRRAGVSSFGIGGTNAHVILEEAPSTIQQEETPQWSILPFSAKTASALAATQSQLKDYLSQHLDIPLSDIAYTLQTGRRSFEQRGFVVGKNHEHTILALEQMESERDWQYASSLYERPVAFLFPGQSVLTANMTEELYTTWKVFSEHVDRCSEILQPYLGIDLRNLLYASQEKSHEQLQRASILQPALFSVEYALAQLWMHWGVRPAAMVGHSLGEYVAACLSGVLSLEDALAIVAERGRLVEMLPQGKMLAVLLSEEHILQYTSEHISLAAVNSPEMCVVSGPCLAIEDLHDRLRVAGIPCQELASSHAFHSAMLDPILETFAQEIRKRYQGRPQIPYVSGLSGTWITEHGTLDPEYWVGHLRQPVRFYEGMCQLLLKDPEFILLEVGLGRTLSQLVRRYKEVQPSHKIVPSLTSLKNNRSGNAALLEAVGQLWQAGRPISWTNFYEEGQYQRVPLPTYPFEKLRHWIEPSLQSDVSTMLPQIAGRKLSDVTRWFYFSAWNQSIIPVIDKSDTASNSKQCWLLFLDNVEIGSQLTDYLQHTGHTIVTVSAGKEYSRLDEHAYYIAPDALADYQLLLQELELLHMVPDVVVHCWSLSPASDRVTSCDTFPTAQQHAFYGLLFLVQAITQKITNPLKMIIVSNGICKVTGDEILLPEKATILGPCKVVPQEYSNIRCHYIDIELPEQNPRKRTRVVQQLIGELSRSSADETIVAYRGEHRWVQNFIQMKQEDVLQRGNLWIRSGGVYIITGGTGRIGLKLATHVATLAHMNIKLVLIGRSPFPPENEWKDLLIEHEEEDMQTRKLRVLLALKQAGAEVSVYTTNVADAAQMKATISSILERYGEIHGVIHAAGPNKGDAFRLIAETDQVQFEALLATKVEALSVLESVLHGLHLDFCVILSSLASVLGGLGLASYTAVSNFVDVFVQRHNMYHETPWITLNMDYWRSQTRTLPPEIEARTEQQAMTTQEGIAVFDYLFHWPQFQHIIISTGNLQDRIEQWLLMKVQKQMQESIVEMHLLRVEQAGQNALFSDAPQSELEEKIATIWQELLGLKGIGIHENFFELGGHSLLASQIVFRVRTVTGVKIPLHAIFEKPTIAGMAEVIQNQNQQTLDESLLSLTIEPEPEHRHEPFPLTEMQQAYWIGRSGALAISNVSIHLYIELESEALDIERFNQVWHRLINYHDMLRAVLLPDGRQKILPVTPYYKINMVDLRKRDNDLVRMELQAIRQRMSHQRLSIDIWPPFDICAVLLDEKRVRLCFSIDGLFADGRSYYILFHQLVRLYKEPGYTLQPLTFSFRDYVQALSKLEELEVYKQTLAYWLARIPTLPPAPQLPLKAVPTTLKQYQFIRKSARLTGGTWTHLKTQTTRRGLTPTSLLLTAYAEILSRWSKSPHFTINVPIFNRLPLHPEMERIVGEFASFTLLEVDHCELATFEVRVQRIQKQLWKDLEHEYVSGVRVLREMMRQQGRSEAMPIVFTSFLNLGAAVEGGSPLEELGSVVYSIAQTPQVWLDCVVEEIGDTLLVRWDAVEALFPAGMIDDMFDSYMRLLHFLASEEQSWSTLNRQFVPARHHALYSAINATEKDYRAKESLHALFEEQVERTPEAVAVVYEDAALSYGELNRQANQLARYLQQQGVGPEVRVGLFLERSLELVIALLAILKAGGAYVPLDPTYPAARLRFMIQDAAVPFILSTEGLRQRLPEEQAGIVCVEKVRSLWKHSGENLHVVTTGENLAYVIYTSGSTGQPKGVMNTHAGICNRLLWMQDVYQLEQDDRVLQKTPYSFDVSVWEFFWPLLSGARLVVIPPEEHRNPAALVMHVIRHGITVLHFVPTMLKVWLEEPGLEQCQGIRRLICSGEALSPQVAQTFFERLPGQLHNLYGPTEVAVDVTHWECSREAAEDSIPIGQPIANTDILILDQEMALVPLWATGEIYIRGKGLARGYHGRSDLTAASFVPDPFREGEGGRLYKTGDLGRYREDGSIEYLGRVDQQVKIRGFRIELGEIEYTLCQHPAVQDAVVLQRKNNSDIVSLIAYIVLDSSLPAPTSSEELHLFLSQRLPEYMLPSAFLFLEALPHTTSGKVDRNQLPMLEGKRNDLQSNYVAPETPVEVVIADLWAGVLQLDQVGLQDNFFAIGGHSLHLIQILSHTHKLFQVDVPMQSIMQAATVQNMAQLLIEHEKYKGQVERISLVLLKIIDMSEKDRENILKLKKSNRRDD</sequence>
<dbReference type="Pfam" id="PF00668">
    <property type="entry name" value="Condensation"/>
    <property type="match status" value="1"/>
</dbReference>
<dbReference type="NCBIfam" id="TIGR01733">
    <property type="entry name" value="AA-adenyl-dom"/>
    <property type="match status" value="1"/>
</dbReference>
<dbReference type="InterPro" id="IPR014030">
    <property type="entry name" value="Ketoacyl_synth_N"/>
</dbReference>
<evidence type="ECO:0000256" key="13">
    <source>
        <dbReference type="ARBA" id="ARBA00050973"/>
    </source>
</evidence>
<dbReference type="SMART" id="SM00823">
    <property type="entry name" value="PKS_PP"/>
    <property type="match status" value="1"/>
</dbReference>
<keyword evidence="11" id="KW-0511">Multifunctional enzyme</keyword>
<dbReference type="FunFam" id="1.10.1200.10:FF:000005">
    <property type="entry name" value="Nonribosomal peptide synthetase 1"/>
    <property type="match status" value="1"/>
</dbReference>
<dbReference type="SUPFAM" id="SSF51735">
    <property type="entry name" value="NAD(P)-binding Rossmann-fold domains"/>
    <property type="match status" value="2"/>
</dbReference>
<dbReference type="SMART" id="SM00827">
    <property type="entry name" value="PKS_AT"/>
    <property type="match status" value="1"/>
</dbReference>
<comment type="caution">
    <text evidence="25">The sequence shown here is derived from an EMBL/GenBank/DDBJ whole genome shotgun (WGS) entry which is preliminary data.</text>
</comment>
<evidence type="ECO:0000259" key="24">
    <source>
        <dbReference type="PROSITE" id="PS52004"/>
    </source>
</evidence>
<dbReference type="InterPro" id="IPR036736">
    <property type="entry name" value="ACP-like_sf"/>
</dbReference>
<evidence type="ECO:0000256" key="22">
    <source>
        <dbReference type="ARBA" id="ARBA00084020"/>
    </source>
</evidence>
<dbReference type="PROSITE" id="PS50075">
    <property type="entry name" value="CARRIER"/>
    <property type="match status" value="2"/>
</dbReference>
<dbReference type="GO" id="GO:0004315">
    <property type="term" value="F:3-oxoacyl-[acyl-carrier-protein] synthase activity"/>
    <property type="evidence" value="ECO:0007669"/>
    <property type="project" value="InterPro"/>
</dbReference>
<dbReference type="FunFam" id="3.40.50.980:FF:000001">
    <property type="entry name" value="Non-ribosomal peptide synthetase"/>
    <property type="match status" value="1"/>
</dbReference>
<evidence type="ECO:0000256" key="17">
    <source>
        <dbReference type="ARBA" id="ARBA00058455"/>
    </source>
</evidence>
<evidence type="ECO:0000256" key="20">
    <source>
        <dbReference type="ARBA" id="ARBA00075053"/>
    </source>
</evidence>
<feature type="domain" description="Carrier" evidence="23">
    <location>
        <begin position="2511"/>
        <end position="2586"/>
    </location>
</feature>
<dbReference type="Gene3D" id="3.40.50.720">
    <property type="entry name" value="NAD(P)-binding Rossmann-like Domain"/>
    <property type="match status" value="1"/>
</dbReference>
<dbReference type="InterPro" id="IPR057737">
    <property type="entry name" value="Condensation_MtbB-like"/>
</dbReference>
<dbReference type="EMBL" id="BNJK01000001">
    <property type="protein sequence ID" value="GHO97479.1"/>
    <property type="molecule type" value="Genomic_DNA"/>
</dbReference>
<dbReference type="GO" id="GO:0034081">
    <property type="term" value="C:polyketide synthase complex"/>
    <property type="evidence" value="ECO:0007669"/>
    <property type="project" value="UniProtKB-ARBA"/>
</dbReference>
<dbReference type="SUPFAM" id="SSF53901">
    <property type="entry name" value="Thiolase-like"/>
    <property type="match status" value="1"/>
</dbReference>
<evidence type="ECO:0000256" key="9">
    <source>
        <dbReference type="ARBA" id="ARBA00023002"/>
    </source>
</evidence>
<evidence type="ECO:0000256" key="10">
    <source>
        <dbReference type="ARBA" id="ARBA00023098"/>
    </source>
</evidence>
<dbReference type="InterPro" id="IPR050091">
    <property type="entry name" value="PKS_NRPS_Biosynth_Enz"/>
</dbReference>
<dbReference type="SUPFAM" id="SSF52777">
    <property type="entry name" value="CoA-dependent acyltransferases"/>
    <property type="match status" value="2"/>
</dbReference>
<dbReference type="InterPro" id="IPR020845">
    <property type="entry name" value="AMP-binding_CS"/>
</dbReference>
<dbReference type="InterPro" id="IPR001242">
    <property type="entry name" value="Condensation_dom"/>
</dbReference>
<comment type="catalytic activity">
    <reaction evidence="16">
        <text>icosanoyl-[(phenol)carboxyphthiodiolenone synthase] + 2 (S)-methylmalonyl-CoA + 3 malonyl-CoA + 5 NADPH + 10 H(+) = C32-carboxyphthiodiolenone-[(phenol)carboxyphthiodiolenone synthase] + 5 CO2 + 5 NADP(+) + 5 CoA + 2 H2O</text>
        <dbReference type="Rhea" id="RHEA:57748"/>
        <dbReference type="Rhea" id="RHEA-COMP:14985"/>
        <dbReference type="Rhea" id="RHEA-COMP:14986"/>
        <dbReference type="ChEBI" id="CHEBI:15377"/>
        <dbReference type="ChEBI" id="CHEBI:15378"/>
        <dbReference type="ChEBI" id="CHEBI:16526"/>
        <dbReference type="ChEBI" id="CHEBI:57287"/>
        <dbReference type="ChEBI" id="CHEBI:57327"/>
        <dbReference type="ChEBI" id="CHEBI:57384"/>
        <dbReference type="ChEBI" id="CHEBI:57783"/>
        <dbReference type="ChEBI" id="CHEBI:58349"/>
        <dbReference type="ChEBI" id="CHEBI:87848"/>
        <dbReference type="ChEBI" id="CHEBI:142236"/>
        <dbReference type="EC" id="2.3.1.292"/>
    </reaction>
</comment>
<dbReference type="FunFam" id="3.40.50.12780:FF:000012">
    <property type="entry name" value="Non-ribosomal peptide synthetase"/>
    <property type="match status" value="1"/>
</dbReference>
<dbReference type="SUPFAM" id="SSF47336">
    <property type="entry name" value="ACP-like"/>
    <property type="match status" value="2"/>
</dbReference>
<evidence type="ECO:0000313" key="26">
    <source>
        <dbReference type="Proteomes" id="UP000597444"/>
    </source>
</evidence>
<dbReference type="SUPFAM" id="SSF55048">
    <property type="entry name" value="Probable ACP-binding domain of malonyl-CoA ACP transacylase"/>
    <property type="match status" value="1"/>
</dbReference>
<evidence type="ECO:0000256" key="12">
    <source>
        <dbReference type="ARBA" id="ARBA00029443"/>
    </source>
</evidence>
<dbReference type="FunFam" id="3.30.559.10:FF:000023">
    <property type="entry name" value="Non-ribosomal peptide synthetase"/>
    <property type="match status" value="1"/>
</dbReference>
<dbReference type="Pfam" id="PF02801">
    <property type="entry name" value="Ketoacyl-synt_C"/>
    <property type="match status" value="1"/>
</dbReference>
<evidence type="ECO:0000256" key="16">
    <source>
        <dbReference type="ARBA" id="ARBA00052745"/>
    </source>
</evidence>
<keyword evidence="26" id="KW-1185">Reference proteome</keyword>
<evidence type="ECO:0000256" key="1">
    <source>
        <dbReference type="ARBA" id="ARBA00001937"/>
    </source>
</evidence>
<keyword evidence="3" id="KW-0596">Phosphopantetheine</keyword>
<keyword evidence="7" id="KW-0276">Fatty acid metabolism</keyword>
<keyword evidence="4" id="KW-0597">Phosphoprotein</keyword>
<dbReference type="InterPro" id="IPR000873">
    <property type="entry name" value="AMP-dep_synth/lig_dom"/>
</dbReference>
<dbReference type="InterPro" id="IPR036291">
    <property type="entry name" value="NAD(P)-bd_dom_sf"/>
</dbReference>
<feature type="domain" description="Ketosynthase family 3 (KS3)" evidence="24">
    <location>
        <begin position="6"/>
        <end position="435"/>
    </location>
</feature>
<comment type="cofactor">
    <cofactor evidence="2">
        <name>pantetheine 4'-phosphate</name>
        <dbReference type="ChEBI" id="CHEBI:47942"/>
    </cofactor>
</comment>
<protein>
    <recommendedName>
        <fullName evidence="19">Phenolphthiocerol/phthiocerol polyketide synthase subunit E</fullName>
        <ecNumber evidence="18">2.3.1.292</ecNumber>
    </recommendedName>
    <alternativeName>
        <fullName evidence="21">(Phenol)carboxyphthiodiolenone synthase subunit E</fullName>
    </alternativeName>
    <alternativeName>
        <fullName evidence="22">Beta-ketoacyl-acyl-carrier-protein synthase I</fullName>
    </alternativeName>
    <alternativeName>
        <fullName evidence="20">Phthiocerol synthesis polyketide synthase type I PpsE</fullName>
    </alternativeName>
</protein>
<dbReference type="Gene3D" id="3.30.559.10">
    <property type="entry name" value="Chloramphenicol acetyltransferase-like domain"/>
    <property type="match status" value="1"/>
</dbReference>
<dbReference type="PROSITE" id="PS00455">
    <property type="entry name" value="AMP_BINDING"/>
    <property type="match status" value="1"/>
</dbReference>
<comment type="catalytic activity">
    <reaction evidence="13">
        <text>17-(4-hydroxyphenyl)heptadecanoyl-[(phenol)carboxyphthiodiolenone synthase] + 2 (S)-methylmalonyl-CoA + 3 malonyl-CoA + 5 NADPH + 10 H(+) = C35-(phenol)carboxyphthiodiolenone-[(phenol)carboxyphthiodiolenone synthase] + 5 CO2 + 5 NADP(+) + 5 CoA + 2 H2O</text>
        <dbReference type="Rhea" id="RHEA:57756"/>
        <dbReference type="Rhea" id="RHEA-COMP:14272"/>
        <dbReference type="Rhea" id="RHEA-COMP:14989"/>
        <dbReference type="ChEBI" id="CHEBI:15377"/>
        <dbReference type="ChEBI" id="CHEBI:15378"/>
        <dbReference type="ChEBI" id="CHEBI:16526"/>
        <dbReference type="ChEBI" id="CHEBI:57287"/>
        <dbReference type="ChEBI" id="CHEBI:57327"/>
        <dbReference type="ChEBI" id="CHEBI:57384"/>
        <dbReference type="ChEBI" id="CHEBI:57783"/>
        <dbReference type="ChEBI" id="CHEBI:58349"/>
        <dbReference type="ChEBI" id="CHEBI:133300"/>
        <dbReference type="ChEBI" id="CHEBI:142259"/>
        <dbReference type="EC" id="2.3.1.292"/>
    </reaction>
</comment>
<dbReference type="InterPro" id="IPR016036">
    <property type="entry name" value="Malonyl_transacylase_ACP-bd"/>
</dbReference>
<dbReference type="SMART" id="SM00822">
    <property type="entry name" value="PKS_KR"/>
    <property type="match status" value="1"/>
</dbReference>
<dbReference type="Pfam" id="PF16197">
    <property type="entry name" value="KAsynt_C_assoc"/>
    <property type="match status" value="1"/>
</dbReference>
<evidence type="ECO:0000256" key="7">
    <source>
        <dbReference type="ARBA" id="ARBA00022832"/>
    </source>
</evidence>
<dbReference type="Gene3D" id="3.30.559.30">
    <property type="entry name" value="Nonribosomal peptide synthetase, condensation domain"/>
    <property type="match status" value="1"/>
</dbReference>
<reference evidence="25" key="1">
    <citation type="submission" date="2020-10" db="EMBL/GenBank/DDBJ databases">
        <title>Taxonomic study of unclassified bacteria belonging to the class Ktedonobacteria.</title>
        <authorList>
            <person name="Yabe S."/>
            <person name="Wang C.M."/>
            <person name="Zheng Y."/>
            <person name="Sakai Y."/>
            <person name="Cavaletti L."/>
            <person name="Monciardini P."/>
            <person name="Donadio S."/>
        </authorList>
    </citation>
    <scope>NUCLEOTIDE SEQUENCE</scope>
    <source>
        <strain evidence="25">ID150040</strain>
    </source>
</reference>
<evidence type="ECO:0000256" key="2">
    <source>
        <dbReference type="ARBA" id="ARBA00001957"/>
    </source>
</evidence>
<evidence type="ECO:0000256" key="14">
    <source>
        <dbReference type="ARBA" id="ARBA00051971"/>
    </source>
</evidence>
<dbReference type="InterPro" id="IPR020841">
    <property type="entry name" value="PKS_Beta-ketoAc_synthase_dom"/>
</dbReference>
<comment type="similarity">
    <text evidence="12">In the C-terminal section; belongs to the NRP synthetase family.</text>
</comment>
<dbReference type="GO" id="GO:0004312">
    <property type="term" value="F:fatty acid synthase activity"/>
    <property type="evidence" value="ECO:0007669"/>
    <property type="project" value="TreeGrafter"/>
</dbReference>
<dbReference type="Gene3D" id="3.30.70.250">
    <property type="entry name" value="Malonyl-CoA ACP transacylase, ACP-binding"/>
    <property type="match status" value="1"/>
</dbReference>
<dbReference type="InterPro" id="IPR001227">
    <property type="entry name" value="Ac_transferase_dom_sf"/>
</dbReference>
<keyword evidence="6" id="KW-0808">Transferase</keyword>
<evidence type="ECO:0000256" key="19">
    <source>
        <dbReference type="ARBA" id="ARBA00073623"/>
    </source>
</evidence>
<dbReference type="InterPro" id="IPR049490">
    <property type="entry name" value="C883_1060-like_KR_N"/>
</dbReference>
<dbReference type="Gene3D" id="3.30.300.30">
    <property type="match status" value="1"/>
</dbReference>
<dbReference type="Pfam" id="PF21394">
    <property type="entry name" value="Beta-ketacyl_N"/>
    <property type="match status" value="1"/>
</dbReference>
<dbReference type="Pfam" id="PF00698">
    <property type="entry name" value="Acyl_transf_1"/>
    <property type="match status" value="1"/>
</dbReference>
<dbReference type="InterPro" id="IPR013968">
    <property type="entry name" value="PKS_KR"/>
</dbReference>
<dbReference type="InterPro" id="IPR009081">
    <property type="entry name" value="PP-bd_ACP"/>
</dbReference>
<dbReference type="CDD" id="cd08953">
    <property type="entry name" value="KR_2_SDR_x"/>
    <property type="match status" value="1"/>
</dbReference>
<dbReference type="InterPro" id="IPR018201">
    <property type="entry name" value="Ketoacyl_synth_AS"/>
</dbReference>
<dbReference type="InterPro" id="IPR032821">
    <property type="entry name" value="PKS_assoc"/>
</dbReference>
<dbReference type="FunFam" id="3.40.47.10:FF:000042">
    <property type="entry name" value="Polyketide synthase Pks13"/>
    <property type="match status" value="1"/>
</dbReference>
<evidence type="ECO:0000256" key="18">
    <source>
        <dbReference type="ARBA" id="ARBA00066974"/>
    </source>
</evidence>
<dbReference type="InterPro" id="IPR023213">
    <property type="entry name" value="CAT-like_dom_sf"/>
</dbReference>
<dbReference type="Gene3D" id="3.40.47.10">
    <property type="match status" value="1"/>
</dbReference>
<dbReference type="Gene3D" id="1.10.1200.10">
    <property type="entry name" value="ACP-like"/>
    <property type="match status" value="2"/>
</dbReference>
<dbReference type="FunFam" id="3.30.559.30:FF:000006">
    <property type="entry name" value="Yersiniabactin polyketide/non-ribosomal peptide synthetase"/>
    <property type="match status" value="1"/>
</dbReference>
<dbReference type="PROSITE" id="PS52004">
    <property type="entry name" value="KS3_2"/>
    <property type="match status" value="1"/>
</dbReference>
<keyword evidence="9" id="KW-0560">Oxidoreductase</keyword>